<protein>
    <submittedName>
        <fullName evidence="1">Uncharacterized protein</fullName>
    </submittedName>
</protein>
<dbReference type="EMBL" id="CP048222">
    <property type="protein sequence ID" value="QHT66561.1"/>
    <property type="molecule type" value="Genomic_DNA"/>
</dbReference>
<organism evidence="1 2">
    <name type="scientific">Rhodocytophaga rosea</name>
    <dbReference type="NCBI Taxonomy" id="2704465"/>
    <lineage>
        <taxon>Bacteria</taxon>
        <taxon>Pseudomonadati</taxon>
        <taxon>Bacteroidota</taxon>
        <taxon>Cytophagia</taxon>
        <taxon>Cytophagales</taxon>
        <taxon>Rhodocytophagaceae</taxon>
        <taxon>Rhodocytophaga</taxon>
    </lineage>
</organism>
<sequence>MKAKKGSLNPSTVQEIPLALSKENVKWLLKDIINGQSKYTHFDFAEWCYRQMAPIIQQDIELEDIGIESDVWEVICDVDAQWELFLVNTLPHQELIRADFSQVRLPLDWFSSWYKKLEK</sequence>
<name>A0A6C0GEY5_9BACT</name>
<keyword evidence="2" id="KW-1185">Reference proteome</keyword>
<dbReference type="KEGG" id="rhoz:GXP67_07780"/>
<accession>A0A6C0GEY5</accession>
<dbReference type="RefSeq" id="WP_162442615.1">
    <property type="nucleotide sequence ID" value="NZ_CP048222.1"/>
</dbReference>
<proteinExistence type="predicted"/>
<evidence type="ECO:0000313" key="2">
    <source>
        <dbReference type="Proteomes" id="UP000480178"/>
    </source>
</evidence>
<dbReference type="Proteomes" id="UP000480178">
    <property type="component" value="Chromosome"/>
</dbReference>
<dbReference type="AlphaFoldDB" id="A0A6C0GEY5"/>
<evidence type="ECO:0000313" key="1">
    <source>
        <dbReference type="EMBL" id="QHT66561.1"/>
    </source>
</evidence>
<reference evidence="1 2" key="1">
    <citation type="submission" date="2020-01" db="EMBL/GenBank/DDBJ databases">
        <authorList>
            <person name="Kim M.K."/>
        </authorList>
    </citation>
    <scope>NUCLEOTIDE SEQUENCE [LARGE SCALE GENOMIC DNA]</scope>
    <source>
        <strain evidence="1 2">172606-1</strain>
    </source>
</reference>
<gene>
    <name evidence="1" type="ORF">GXP67_07780</name>
</gene>